<name>A0A8X6UBP6_NEPPI</name>
<reference evidence="1" key="1">
    <citation type="submission" date="2020-08" db="EMBL/GenBank/DDBJ databases">
        <title>Multicomponent nature underlies the extraordinary mechanical properties of spider dragline silk.</title>
        <authorList>
            <person name="Kono N."/>
            <person name="Nakamura H."/>
            <person name="Mori M."/>
            <person name="Yoshida Y."/>
            <person name="Ohtoshi R."/>
            <person name="Malay A.D."/>
            <person name="Moran D.A.P."/>
            <person name="Tomita M."/>
            <person name="Numata K."/>
            <person name="Arakawa K."/>
        </authorList>
    </citation>
    <scope>NUCLEOTIDE SEQUENCE</scope>
</reference>
<comment type="caution">
    <text evidence="1">The sequence shown here is derived from an EMBL/GenBank/DDBJ whole genome shotgun (WGS) entry which is preliminary data.</text>
</comment>
<gene>
    <name evidence="1" type="ORF">NPIL_593581</name>
</gene>
<dbReference type="AlphaFoldDB" id="A0A8X6UBP6"/>
<evidence type="ECO:0000313" key="1">
    <source>
        <dbReference type="EMBL" id="GFU01158.1"/>
    </source>
</evidence>
<accession>A0A8X6UBP6</accession>
<dbReference type="EMBL" id="BMAW01122944">
    <property type="protein sequence ID" value="GFU01158.1"/>
    <property type="molecule type" value="Genomic_DNA"/>
</dbReference>
<protein>
    <submittedName>
        <fullName evidence="1">Uncharacterized protein</fullName>
    </submittedName>
</protein>
<organism evidence="1 2">
    <name type="scientific">Nephila pilipes</name>
    <name type="common">Giant wood spider</name>
    <name type="synonym">Nephila maculata</name>
    <dbReference type="NCBI Taxonomy" id="299642"/>
    <lineage>
        <taxon>Eukaryota</taxon>
        <taxon>Metazoa</taxon>
        <taxon>Ecdysozoa</taxon>
        <taxon>Arthropoda</taxon>
        <taxon>Chelicerata</taxon>
        <taxon>Arachnida</taxon>
        <taxon>Araneae</taxon>
        <taxon>Araneomorphae</taxon>
        <taxon>Entelegynae</taxon>
        <taxon>Araneoidea</taxon>
        <taxon>Nephilidae</taxon>
        <taxon>Nephila</taxon>
    </lineage>
</organism>
<dbReference type="Proteomes" id="UP000887013">
    <property type="component" value="Unassembled WGS sequence"/>
</dbReference>
<sequence length="98" mass="11080">SYTILLPDFSAPLMPRSSASFMKSIPHIKLIIKIVSSRPFGLEKGMCGFVRVWDIACFLGLLAQIHICGNELYKTAPKWTSCKTAETHRFSLEFHVLH</sequence>
<keyword evidence="2" id="KW-1185">Reference proteome</keyword>
<evidence type="ECO:0000313" key="2">
    <source>
        <dbReference type="Proteomes" id="UP000887013"/>
    </source>
</evidence>
<feature type="non-terminal residue" evidence="1">
    <location>
        <position position="1"/>
    </location>
</feature>
<proteinExistence type="predicted"/>